<evidence type="ECO:0000256" key="1">
    <source>
        <dbReference type="PROSITE-ProRule" id="PRU00169"/>
    </source>
</evidence>
<accession>A0ABT8RT74</accession>
<dbReference type="EMBL" id="JAUKUC010000001">
    <property type="protein sequence ID" value="MDO1513717.1"/>
    <property type="molecule type" value="Genomic_DNA"/>
</dbReference>
<dbReference type="SUPFAM" id="SSF52172">
    <property type="entry name" value="CheY-like"/>
    <property type="match status" value="1"/>
</dbReference>
<sequence length="138" mass="15598">MKIKTVCIIDDDPICVYGTKILLNHNNYFGSDIMVFEDGYEALINLTSLAEKGECMPDVIFLDLNMPIMNGWNFLDEFEKLALEVKPQVFIVSSYIGADEILRSKKYSTVRDFISKPLLADTLIKIYNNLSTNSSIAS</sequence>
<dbReference type="PROSITE" id="PS50110">
    <property type="entry name" value="RESPONSE_REGULATORY"/>
    <property type="match status" value="1"/>
</dbReference>
<dbReference type="Proteomes" id="UP001168579">
    <property type="component" value="Unassembled WGS sequence"/>
</dbReference>
<comment type="caution">
    <text evidence="3">The sequence shown here is derived from an EMBL/GenBank/DDBJ whole genome shotgun (WGS) entry which is preliminary data.</text>
</comment>
<evidence type="ECO:0000259" key="2">
    <source>
        <dbReference type="PROSITE" id="PS50110"/>
    </source>
</evidence>
<dbReference type="Gene3D" id="3.40.50.2300">
    <property type="match status" value="1"/>
</dbReference>
<dbReference type="PANTHER" id="PTHR43228:SF1">
    <property type="entry name" value="TWO-COMPONENT RESPONSE REGULATOR ARR22"/>
    <property type="match status" value="1"/>
</dbReference>
<dbReference type="SMART" id="SM00448">
    <property type="entry name" value="REC"/>
    <property type="match status" value="1"/>
</dbReference>
<feature type="domain" description="Response regulatory" evidence="2">
    <location>
        <begin position="5"/>
        <end position="131"/>
    </location>
</feature>
<dbReference type="PANTHER" id="PTHR43228">
    <property type="entry name" value="TWO-COMPONENT RESPONSE REGULATOR"/>
    <property type="match status" value="1"/>
</dbReference>
<reference evidence="3" key="1">
    <citation type="journal article" date="2014" name="Int. J. Syst. Evol. Microbiol.">
        <title>Complete genome of a new Firmicutes species belonging to the dominant human colonic microbiota ('Ruminococcus bicirculans') reveals two chromosomes and a selective capacity to utilize plant glucans.</title>
        <authorList>
            <consortium name="NISC Comparative Sequencing Program"/>
            <person name="Wegmann U."/>
            <person name="Louis P."/>
            <person name="Goesmann A."/>
            <person name="Henrissat B."/>
            <person name="Duncan S.H."/>
            <person name="Flint H.J."/>
        </authorList>
    </citation>
    <scope>NUCLEOTIDE SEQUENCE</scope>
    <source>
        <strain evidence="3">CECT 8869</strain>
    </source>
</reference>
<keyword evidence="1" id="KW-0597">Phosphoprotein</keyword>
<dbReference type="InterPro" id="IPR001789">
    <property type="entry name" value="Sig_transdc_resp-reg_receiver"/>
</dbReference>
<protein>
    <submittedName>
        <fullName evidence="3">Response regulator</fullName>
    </submittedName>
</protein>
<dbReference type="RefSeq" id="WP_304436530.1">
    <property type="nucleotide sequence ID" value="NZ_JAUKUC010000001.1"/>
</dbReference>
<gene>
    <name evidence="3" type="ORF">Q2T41_13720</name>
</gene>
<reference evidence="3" key="2">
    <citation type="submission" date="2023-06" db="EMBL/GenBank/DDBJ databases">
        <authorList>
            <person name="Lucena T."/>
            <person name="Sun Q."/>
        </authorList>
    </citation>
    <scope>NUCLEOTIDE SEQUENCE</scope>
    <source>
        <strain evidence="3">CECT 8869</strain>
    </source>
</reference>
<keyword evidence="4" id="KW-1185">Reference proteome</keyword>
<evidence type="ECO:0000313" key="3">
    <source>
        <dbReference type="EMBL" id="MDO1513717.1"/>
    </source>
</evidence>
<name>A0ABT8RT74_9FLAO</name>
<dbReference type="Pfam" id="PF00072">
    <property type="entry name" value="Response_reg"/>
    <property type="match status" value="1"/>
</dbReference>
<dbReference type="InterPro" id="IPR011006">
    <property type="entry name" value="CheY-like_superfamily"/>
</dbReference>
<dbReference type="CDD" id="cd00156">
    <property type="entry name" value="REC"/>
    <property type="match status" value="1"/>
</dbReference>
<proteinExistence type="predicted"/>
<feature type="modified residue" description="4-aspartylphosphate" evidence="1">
    <location>
        <position position="63"/>
    </location>
</feature>
<organism evidence="3 4">
    <name type="scientific">Maribacter confluentis</name>
    <dbReference type="NCBI Taxonomy" id="1656093"/>
    <lineage>
        <taxon>Bacteria</taxon>
        <taxon>Pseudomonadati</taxon>
        <taxon>Bacteroidota</taxon>
        <taxon>Flavobacteriia</taxon>
        <taxon>Flavobacteriales</taxon>
        <taxon>Flavobacteriaceae</taxon>
        <taxon>Maribacter</taxon>
    </lineage>
</organism>
<evidence type="ECO:0000313" key="4">
    <source>
        <dbReference type="Proteomes" id="UP001168579"/>
    </source>
</evidence>
<dbReference type="InterPro" id="IPR052048">
    <property type="entry name" value="ST_Response_Regulator"/>
</dbReference>